<dbReference type="CDD" id="cd10917">
    <property type="entry name" value="CE4_NodB_like_6s_7s"/>
    <property type="match status" value="1"/>
</dbReference>
<sequence length="290" mass="31647">MWHGNRIASPRQGRPICDNPGRSWRAFRIPAPRALMIATSDTCSVMGSHMKLTGPALVGMVIVVVALAMANSGAASESSDDQPARIAGTLPDLSEWAADGVTLTFDDGPHPTYTPEILDVLEARDVRAVFCVLGELAHKHPELIRRIAADGHVLCNHSYSHDAHLPDRPRSRIEEEIGDTMDAIIEATPDASIRFFRQPEMHVKPELAAVAADYDLAPLDWTLDARDWNRPGVATITKRVRQNIEPGSIILLHDGGGDRSQTVTALPQILDDVEAAGYDIVIPRLRPDTT</sequence>
<dbReference type="InterPro" id="IPR011330">
    <property type="entry name" value="Glyco_hydro/deAcase_b/a-brl"/>
</dbReference>
<organism evidence="2 3">
    <name type="scientific">Phytoactinopolyspora halophila</name>
    <dbReference type="NCBI Taxonomy" id="1981511"/>
    <lineage>
        <taxon>Bacteria</taxon>
        <taxon>Bacillati</taxon>
        <taxon>Actinomycetota</taxon>
        <taxon>Actinomycetes</taxon>
        <taxon>Jiangellales</taxon>
        <taxon>Jiangellaceae</taxon>
        <taxon>Phytoactinopolyspora</taxon>
    </lineage>
</organism>
<gene>
    <name evidence="2" type="ORF">DPM12_05660</name>
</gene>
<dbReference type="InterPro" id="IPR002509">
    <property type="entry name" value="NODB_dom"/>
</dbReference>
<dbReference type="GO" id="GO:0016810">
    <property type="term" value="F:hydrolase activity, acting on carbon-nitrogen (but not peptide) bonds"/>
    <property type="evidence" value="ECO:0007669"/>
    <property type="project" value="InterPro"/>
</dbReference>
<dbReference type="PANTHER" id="PTHR10587">
    <property type="entry name" value="GLYCOSYL TRANSFERASE-RELATED"/>
    <property type="match status" value="1"/>
</dbReference>
<dbReference type="GO" id="GO:0005975">
    <property type="term" value="P:carbohydrate metabolic process"/>
    <property type="evidence" value="ECO:0007669"/>
    <property type="project" value="InterPro"/>
</dbReference>
<keyword evidence="3" id="KW-1185">Reference proteome</keyword>
<feature type="domain" description="NodB homology" evidence="1">
    <location>
        <begin position="99"/>
        <end position="281"/>
    </location>
</feature>
<comment type="caution">
    <text evidence="2">The sequence shown here is derived from an EMBL/GenBank/DDBJ whole genome shotgun (WGS) entry which is preliminary data.</text>
</comment>
<protein>
    <submittedName>
        <fullName evidence="2">Polysaccharide deacetylase family protein</fullName>
    </submittedName>
</protein>
<evidence type="ECO:0000313" key="3">
    <source>
        <dbReference type="Proteomes" id="UP000250462"/>
    </source>
</evidence>
<proteinExistence type="predicted"/>
<dbReference type="EMBL" id="QMIG01000003">
    <property type="protein sequence ID" value="RAW17491.1"/>
    <property type="molecule type" value="Genomic_DNA"/>
</dbReference>
<accession>A0A329QYZ6</accession>
<dbReference type="Proteomes" id="UP000250462">
    <property type="component" value="Unassembled WGS sequence"/>
</dbReference>
<dbReference type="AlphaFoldDB" id="A0A329QYZ6"/>
<name>A0A329QYZ6_9ACTN</name>
<evidence type="ECO:0000259" key="1">
    <source>
        <dbReference type="PROSITE" id="PS51677"/>
    </source>
</evidence>
<dbReference type="Pfam" id="PF01522">
    <property type="entry name" value="Polysacc_deac_1"/>
    <property type="match status" value="1"/>
</dbReference>
<dbReference type="SUPFAM" id="SSF88713">
    <property type="entry name" value="Glycoside hydrolase/deacetylase"/>
    <property type="match status" value="1"/>
</dbReference>
<reference evidence="2 3" key="1">
    <citation type="submission" date="2018-06" db="EMBL/GenBank/DDBJ databases">
        <title>Phytoactinopolyspora halophila sp. nov., a novel halophilic actinomycete isolated from a saline soil in China.</title>
        <authorList>
            <person name="Tang S.-K."/>
        </authorList>
    </citation>
    <scope>NUCLEOTIDE SEQUENCE [LARGE SCALE GENOMIC DNA]</scope>
    <source>
        <strain evidence="2 3">YIM 96934</strain>
    </source>
</reference>
<dbReference type="Gene3D" id="3.20.20.370">
    <property type="entry name" value="Glycoside hydrolase/deacetylase"/>
    <property type="match status" value="1"/>
</dbReference>
<evidence type="ECO:0000313" key="2">
    <source>
        <dbReference type="EMBL" id="RAW17491.1"/>
    </source>
</evidence>
<dbReference type="InterPro" id="IPR050248">
    <property type="entry name" value="Polysacc_deacetylase_ArnD"/>
</dbReference>
<dbReference type="PROSITE" id="PS51677">
    <property type="entry name" value="NODB"/>
    <property type="match status" value="1"/>
</dbReference>